<dbReference type="GO" id="GO:0006271">
    <property type="term" value="P:DNA strand elongation involved in DNA replication"/>
    <property type="evidence" value="ECO:0007669"/>
    <property type="project" value="TreeGrafter"/>
</dbReference>
<keyword evidence="15" id="KW-1185">Reference proteome</keyword>
<dbReference type="Proteomes" id="UP000199103">
    <property type="component" value="Chromosome I"/>
</dbReference>
<evidence type="ECO:0000256" key="5">
    <source>
        <dbReference type="ARBA" id="ARBA00022679"/>
    </source>
</evidence>
<dbReference type="InterPro" id="IPR001001">
    <property type="entry name" value="DNA_polIII_beta"/>
</dbReference>
<dbReference type="SUPFAM" id="SSF55979">
    <property type="entry name" value="DNA clamp"/>
    <property type="match status" value="3"/>
</dbReference>
<evidence type="ECO:0000259" key="11">
    <source>
        <dbReference type="Pfam" id="PF00712"/>
    </source>
</evidence>
<dbReference type="CDD" id="cd00140">
    <property type="entry name" value="beta_clamp"/>
    <property type="match status" value="1"/>
</dbReference>
<dbReference type="OrthoDB" id="468978at2"/>
<evidence type="ECO:0000256" key="10">
    <source>
        <dbReference type="PIRNR" id="PIRNR000804"/>
    </source>
</evidence>
<dbReference type="NCBIfam" id="TIGR00663">
    <property type="entry name" value="dnan"/>
    <property type="match status" value="1"/>
</dbReference>
<sequence length="386" mass="40440">MKIRLERDVLAEAVQWAARSLPTRPSVPILAGLLVTATESGVTLSSFDYETSAQINVAAQVSDEGQALVSGRLLAEIARSLPNKPVDLVSDDSRMEITCGSARFTLQALPVADYPSLPEMPESTGTVASDAFAQAVSQVVVAAGRDELLPVFTGVRVEIEGDTLSLLATDRYRMALKELNWNPGSPQLSTAALVPARVLADTARSMSAGEEITLSLSAGAAGDGIIGFEGTGPGGKRQTTTRLLDGEFPKVRHIMNTQSALNVAVNTAELISAAKRVALVAERNTSVRMLIGDGSITLEAATGDQAQASEAIEATVESVGGGDPALDAAGFNPTYLQDALGVFDTPYVNFAFTAPGKPCLLTGLAEIDGEPVGDYRHVIMLMRLPS</sequence>
<evidence type="ECO:0000256" key="3">
    <source>
        <dbReference type="ARBA" id="ARBA00021035"/>
    </source>
</evidence>
<comment type="subcellular location">
    <subcellularLocation>
        <location evidence="1 10">Cytoplasm</location>
    </subcellularLocation>
</comment>
<dbReference type="PIRSF" id="PIRSF000804">
    <property type="entry name" value="DNA_pol_III_b"/>
    <property type="match status" value="1"/>
</dbReference>
<comment type="function">
    <text evidence="10">Confers DNA tethering and processivity to DNA polymerases and other proteins. Acts as a clamp, forming a ring around DNA (a reaction catalyzed by the clamp-loading complex) which diffuses in an ATP-independent manner freely and bidirectionally along dsDNA. Initially characterized for its ability to contact the catalytic subunit of DNA polymerase III (Pol III), a complex, multichain enzyme responsible for most of the replicative synthesis in bacteria; Pol III exhibits 3'-5' exonuclease proofreading activity. The beta chain is required for initiation of replication as well as for processivity of DNA replication.</text>
</comment>
<dbReference type="Pfam" id="PF02768">
    <property type="entry name" value="DNA_pol3_beta_3"/>
    <property type="match status" value="1"/>
</dbReference>
<dbReference type="PANTHER" id="PTHR30478">
    <property type="entry name" value="DNA POLYMERASE III SUBUNIT BETA"/>
    <property type="match status" value="1"/>
</dbReference>
<reference evidence="14 15" key="1">
    <citation type="submission" date="2016-10" db="EMBL/GenBank/DDBJ databases">
        <authorList>
            <person name="de Groot N.N."/>
        </authorList>
    </citation>
    <scope>NUCLEOTIDE SEQUENCE [LARGE SCALE GENOMIC DNA]</scope>
    <source>
        <strain evidence="14 15">DSM 21800</strain>
    </source>
</reference>
<keyword evidence="4 10" id="KW-0963">Cytoplasm</keyword>
<dbReference type="GO" id="GO:0009360">
    <property type="term" value="C:DNA polymerase III complex"/>
    <property type="evidence" value="ECO:0007669"/>
    <property type="project" value="InterPro"/>
</dbReference>
<keyword evidence="5 10" id="KW-0808">Transferase</keyword>
<organism evidence="14 15">
    <name type="scientific">Microlunatus soli</name>
    <dbReference type="NCBI Taxonomy" id="630515"/>
    <lineage>
        <taxon>Bacteria</taxon>
        <taxon>Bacillati</taxon>
        <taxon>Actinomycetota</taxon>
        <taxon>Actinomycetes</taxon>
        <taxon>Propionibacteriales</taxon>
        <taxon>Propionibacteriaceae</taxon>
        <taxon>Microlunatus</taxon>
    </lineage>
</organism>
<dbReference type="InterPro" id="IPR046938">
    <property type="entry name" value="DNA_clamp_sf"/>
</dbReference>
<evidence type="ECO:0000256" key="6">
    <source>
        <dbReference type="ARBA" id="ARBA00022695"/>
    </source>
</evidence>
<dbReference type="InterPro" id="IPR022634">
    <property type="entry name" value="DNA_polIII_beta_N"/>
</dbReference>
<dbReference type="STRING" id="630515.SAMN04489812_2812"/>
<protein>
    <recommendedName>
        <fullName evidence="3 10">Beta sliding clamp</fullName>
    </recommendedName>
</protein>
<feature type="domain" description="DNA polymerase III beta sliding clamp C-terminal" evidence="13">
    <location>
        <begin position="257"/>
        <end position="365"/>
    </location>
</feature>
<dbReference type="InterPro" id="IPR022637">
    <property type="entry name" value="DNA_polIII_beta_cen"/>
</dbReference>
<dbReference type="InterPro" id="IPR022635">
    <property type="entry name" value="DNA_polIII_beta_C"/>
</dbReference>
<evidence type="ECO:0000313" key="14">
    <source>
        <dbReference type="EMBL" id="SDS72497.1"/>
    </source>
</evidence>
<proteinExistence type="inferred from homology"/>
<dbReference type="Pfam" id="PF00712">
    <property type="entry name" value="DNA_pol3_beta"/>
    <property type="match status" value="1"/>
</dbReference>
<evidence type="ECO:0000256" key="2">
    <source>
        <dbReference type="ARBA" id="ARBA00010752"/>
    </source>
</evidence>
<feature type="domain" description="DNA polymerase III beta sliding clamp N-terminal" evidence="11">
    <location>
        <begin position="1"/>
        <end position="118"/>
    </location>
</feature>
<dbReference type="FunFam" id="3.10.150.10:FF:000005">
    <property type="entry name" value="Beta sliding clamp"/>
    <property type="match status" value="1"/>
</dbReference>
<evidence type="ECO:0000256" key="9">
    <source>
        <dbReference type="ARBA" id="ARBA00023125"/>
    </source>
</evidence>
<keyword evidence="9" id="KW-0238">DNA-binding</keyword>
<dbReference type="GO" id="GO:0005737">
    <property type="term" value="C:cytoplasm"/>
    <property type="evidence" value="ECO:0007669"/>
    <property type="project" value="UniProtKB-SubCell"/>
</dbReference>
<evidence type="ECO:0000256" key="4">
    <source>
        <dbReference type="ARBA" id="ARBA00022490"/>
    </source>
</evidence>
<gene>
    <name evidence="14" type="ORF">SAMN04489812_2812</name>
</gene>
<dbReference type="PANTHER" id="PTHR30478:SF0">
    <property type="entry name" value="BETA SLIDING CLAMP"/>
    <property type="match status" value="1"/>
</dbReference>
<evidence type="ECO:0000313" key="15">
    <source>
        <dbReference type="Proteomes" id="UP000199103"/>
    </source>
</evidence>
<keyword evidence="7 10" id="KW-0235">DNA replication</keyword>
<dbReference type="EMBL" id="LT629772">
    <property type="protein sequence ID" value="SDS72497.1"/>
    <property type="molecule type" value="Genomic_DNA"/>
</dbReference>
<evidence type="ECO:0000256" key="8">
    <source>
        <dbReference type="ARBA" id="ARBA00022932"/>
    </source>
</evidence>
<feature type="domain" description="DNA polymerase III beta sliding clamp central" evidence="12">
    <location>
        <begin position="127"/>
        <end position="250"/>
    </location>
</feature>
<dbReference type="GO" id="GO:0003887">
    <property type="term" value="F:DNA-directed DNA polymerase activity"/>
    <property type="evidence" value="ECO:0007669"/>
    <property type="project" value="UniProtKB-UniRule"/>
</dbReference>
<dbReference type="GO" id="GO:0008408">
    <property type="term" value="F:3'-5' exonuclease activity"/>
    <property type="evidence" value="ECO:0007669"/>
    <property type="project" value="InterPro"/>
</dbReference>
<dbReference type="FunFam" id="3.10.150.10:FF:000001">
    <property type="entry name" value="Beta sliding clamp"/>
    <property type="match status" value="1"/>
</dbReference>
<dbReference type="AlphaFoldDB" id="A0A1H1UJ03"/>
<keyword evidence="6 10" id="KW-0548">Nucleotidyltransferase</keyword>
<dbReference type="Gene3D" id="3.10.150.10">
    <property type="entry name" value="DNA Polymerase III, subunit A, domain 2"/>
    <property type="match status" value="3"/>
</dbReference>
<comment type="subunit">
    <text evidence="10">Forms a ring-shaped head-to-tail homodimer around DNA.</text>
</comment>
<dbReference type="GO" id="GO:0042802">
    <property type="term" value="F:identical protein binding"/>
    <property type="evidence" value="ECO:0007669"/>
    <property type="project" value="UniProtKB-ARBA"/>
</dbReference>
<dbReference type="SMART" id="SM00480">
    <property type="entry name" value="POL3Bc"/>
    <property type="match status" value="1"/>
</dbReference>
<dbReference type="RefSeq" id="WP_091532434.1">
    <property type="nucleotide sequence ID" value="NZ_LT629772.1"/>
</dbReference>
<dbReference type="GO" id="GO:0003677">
    <property type="term" value="F:DNA binding"/>
    <property type="evidence" value="ECO:0007669"/>
    <property type="project" value="UniProtKB-UniRule"/>
</dbReference>
<evidence type="ECO:0000256" key="7">
    <source>
        <dbReference type="ARBA" id="ARBA00022705"/>
    </source>
</evidence>
<accession>A0A1H1UJ03</accession>
<evidence type="ECO:0000259" key="12">
    <source>
        <dbReference type="Pfam" id="PF02767"/>
    </source>
</evidence>
<dbReference type="Pfam" id="PF02767">
    <property type="entry name" value="DNA_pol3_beta_2"/>
    <property type="match status" value="1"/>
</dbReference>
<evidence type="ECO:0000259" key="13">
    <source>
        <dbReference type="Pfam" id="PF02768"/>
    </source>
</evidence>
<name>A0A1H1UJ03_9ACTN</name>
<keyword evidence="8 10" id="KW-0239">DNA-directed DNA polymerase</keyword>
<evidence type="ECO:0000256" key="1">
    <source>
        <dbReference type="ARBA" id="ARBA00004496"/>
    </source>
</evidence>
<comment type="similarity">
    <text evidence="2 10">Belongs to the beta sliding clamp family.</text>
</comment>